<evidence type="ECO:0000313" key="7">
    <source>
        <dbReference type="Proteomes" id="UP000244334"/>
    </source>
</evidence>
<dbReference type="EMBL" id="LJAM02000240">
    <property type="protein sequence ID" value="RAP70890.1"/>
    <property type="molecule type" value="Genomic_DNA"/>
</dbReference>
<comment type="caution">
    <text evidence="4">The sequence shown here is derived from an EMBL/GenBank/DDBJ whole genome shotgun (WGS) entry which is preliminary data.</text>
</comment>
<dbReference type="PANTHER" id="PTHR38108:SF1">
    <property type="entry name" value="UPF0319 PROTEIN YCCT"/>
    <property type="match status" value="1"/>
</dbReference>
<reference evidence="4 6" key="1">
    <citation type="submission" date="2016-07" db="EMBL/GenBank/DDBJ databases">
        <authorList>
            <person name="Yuval B."/>
        </authorList>
    </citation>
    <scope>NUCLEOTIDE SEQUENCE [LARGE SCALE GENOMIC DNA]</scope>
    <source>
        <strain evidence="4 6">IL</strain>
    </source>
</reference>
<name>A0A1E7YVM6_9GAMM</name>
<gene>
    <name evidence="5" type="ORF">ACZ87_02305</name>
    <name evidence="4" type="ORF">BBW68_14835</name>
</gene>
<feature type="signal peptide" evidence="3">
    <location>
        <begin position="1"/>
        <end position="21"/>
    </location>
</feature>
<evidence type="ECO:0000313" key="4">
    <source>
        <dbReference type="EMBL" id="OFC60503.1"/>
    </source>
</evidence>
<evidence type="ECO:0000256" key="2">
    <source>
        <dbReference type="ARBA" id="ARBA00022729"/>
    </source>
</evidence>
<feature type="chain" id="PRO_5036307049" description="DUF2057 domain-containing protein" evidence="3">
    <location>
        <begin position="22"/>
        <end position="213"/>
    </location>
</feature>
<dbReference type="InterPro" id="IPR018635">
    <property type="entry name" value="UPF0319"/>
</dbReference>
<protein>
    <recommendedName>
        <fullName evidence="8">DUF2057 domain-containing protein</fullName>
    </recommendedName>
</protein>
<evidence type="ECO:0000313" key="6">
    <source>
        <dbReference type="Proteomes" id="UP000243534"/>
    </source>
</evidence>
<sequence>MKLRGVIIGLITVLFAANAQATTLKLSPDIDLLVLDGHKISGSLLKGADGLELERGEHQLLFRIERTIKNQTPTATNWVSAPQIVTFTTQAQSVTITLPALQTLRNGRHFDKNPRFVLLDEHDAEVASKRDRLQTEAQGDLEQAMVLYNLDHKIASVPRFAQPLRRTAMAAGRMPEIAFSQHPTERMLRLLYQQVDSATRQRFVLLMKALHTS</sequence>
<keyword evidence="2 3" id="KW-0732">Signal</keyword>
<evidence type="ECO:0000313" key="5">
    <source>
        <dbReference type="EMBL" id="RAP70890.1"/>
    </source>
</evidence>
<reference evidence="5 7" key="2">
    <citation type="submission" date="2018-04" db="EMBL/GenBank/DDBJ databases">
        <title>Genomes of the Obligate Erwinia dacicola and Facultative Enterobacter sp. OLF Endosymbionts of the Olive Fruit fly, Bactrocera oleae.</title>
        <authorList>
            <person name="Estes A.M."/>
            <person name="Hearn D.J."/>
            <person name="Agarwal S."/>
            <person name="Pierson E.A."/>
            <person name="Dunning-Hotopp J.C."/>
        </authorList>
    </citation>
    <scope>NUCLEOTIDE SEQUENCE [LARGE SCALE GENOMIC DNA]</scope>
    <source>
        <strain evidence="5 7">Oroville</strain>
    </source>
</reference>
<dbReference type="Proteomes" id="UP000243534">
    <property type="component" value="Unassembled WGS sequence"/>
</dbReference>
<dbReference type="Pfam" id="PF09829">
    <property type="entry name" value="DUF2057"/>
    <property type="match status" value="1"/>
</dbReference>
<dbReference type="RefSeq" id="WP_070135750.1">
    <property type="nucleotide sequence ID" value="NZ_LJAM02000240.1"/>
</dbReference>
<dbReference type="OrthoDB" id="6428208at2"/>
<organism evidence="4 6">
    <name type="scientific">Candidatus Erwinia dacicola</name>
    <dbReference type="NCBI Taxonomy" id="252393"/>
    <lineage>
        <taxon>Bacteria</taxon>
        <taxon>Pseudomonadati</taxon>
        <taxon>Pseudomonadota</taxon>
        <taxon>Gammaproteobacteria</taxon>
        <taxon>Enterobacterales</taxon>
        <taxon>Erwiniaceae</taxon>
        <taxon>Erwinia</taxon>
    </lineage>
</organism>
<proteinExistence type="inferred from homology"/>
<comment type="similarity">
    <text evidence="1">Belongs to the UPF0319 family.</text>
</comment>
<dbReference type="EMBL" id="MAYS01000536">
    <property type="protein sequence ID" value="OFC60503.1"/>
    <property type="molecule type" value="Genomic_DNA"/>
</dbReference>
<accession>A0A1E7YVM6</accession>
<keyword evidence="7" id="KW-1185">Reference proteome</keyword>
<evidence type="ECO:0000256" key="3">
    <source>
        <dbReference type="SAM" id="SignalP"/>
    </source>
</evidence>
<evidence type="ECO:0000256" key="1">
    <source>
        <dbReference type="ARBA" id="ARBA00008490"/>
    </source>
</evidence>
<dbReference type="Proteomes" id="UP000244334">
    <property type="component" value="Unassembled WGS sequence"/>
</dbReference>
<dbReference type="AlphaFoldDB" id="A0A1E7YVM6"/>
<dbReference type="PANTHER" id="PTHR38108">
    <property type="entry name" value="UPF0319 PROTEIN YCCT"/>
    <property type="match status" value="1"/>
</dbReference>
<evidence type="ECO:0008006" key="8">
    <source>
        <dbReference type="Google" id="ProtNLM"/>
    </source>
</evidence>